<evidence type="ECO:0000313" key="1">
    <source>
        <dbReference type="EMBL" id="RYB03679.1"/>
    </source>
</evidence>
<name>A0A4Q2RCT2_9HYPH</name>
<dbReference type="EMBL" id="QYBC01000013">
    <property type="protein sequence ID" value="RYB03679.1"/>
    <property type="molecule type" value="Genomic_DNA"/>
</dbReference>
<organism evidence="1 2">
    <name type="scientific">Lichenibacterium ramalinae</name>
    <dbReference type="NCBI Taxonomy" id="2316527"/>
    <lineage>
        <taxon>Bacteria</taxon>
        <taxon>Pseudomonadati</taxon>
        <taxon>Pseudomonadota</taxon>
        <taxon>Alphaproteobacteria</taxon>
        <taxon>Hyphomicrobiales</taxon>
        <taxon>Lichenihabitantaceae</taxon>
        <taxon>Lichenibacterium</taxon>
    </lineage>
</organism>
<sequence length="181" mass="18785">MTGGGMSPLPRRCPLAAAPAEIACPDRACRAEAAAALPREGPERALVLALRFVAAAAETGDAACFDAAFAEAEAAFGPRDGALVVARSAALLRAARREGVALLLLLPPCRSLSADEADLVAALTALRSGRPIAARDRLPQALRLALADLAVPVRHRSLGPFETTDWTRSELEAAQFPAVLS</sequence>
<comment type="caution">
    <text evidence="1">The sequence shown here is derived from an EMBL/GenBank/DDBJ whole genome shotgun (WGS) entry which is preliminary data.</text>
</comment>
<evidence type="ECO:0000313" key="2">
    <source>
        <dbReference type="Proteomes" id="UP000289411"/>
    </source>
</evidence>
<reference evidence="1 2" key="1">
    <citation type="submission" date="2018-09" db="EMBL/GenBank/DDBJ databases">
        <authorList>
            <person name="Grouzdev D.S."/>
            <person name="Krutkina M.S."/>
        </authorList>
    </citation>
    <scope>NUCLEOTIDE SEQUENCE [LARGE SCALE GENOMIC DNA]</scope>
    <source>
        <strain evidence="1 2">RmlP001</strain>
    </source>
</reference>
<accession>A0A4Q2RCT2</accession>
<gene>
    <name evidence="1" type="ORF">D3272_16170</name>
</gene>
<dbReference type="Proteomes" id="UP000289411">
    <property type="component" value="Unassembled WGS sequence"/>
</dbReference>
<keyword evidence="2" id="KW-1185">Reference proteome</keyword>
<reference evidence="1 2" key="2">
    <citation type="submission" date="2019-02" db="EMBL/GenBank/DDBJ databases">
        <title>'Lichenibacterium ramalinii' gen. nov. sp. nov., 'Lichenibacterium minor' gen. nov. sp. nov.</title>
        <authorList>
            <person name="Pankratov T."/>
        </authorList>
    </citation>
    <scope>NUCLEOTIDE SEQUENCE [LARGE SCALE GENOMIC DNA]</scope>
    <source>
        <strain evidence="1 2">RmlP001</strain>
    </source>
</reference>
<proteinExistence type="predicted"/>
<dbReference type="AlphaFoldDB" id="A0A4Q2RCT2"/>
<protein>
    <submittedName>
        <fullName evidence="1">Uncharacterized protein</fullName>
    </submittedName>
</protein>